<keyword evidence="1" id="KW-0732">Signal</keyword>
<feature type="signal peptide" evidence="1">
    <location>
        <begin position="1"/>
        <end position="27"/>
    </location>
</feature>
<dbReference type="EMBL" id="KE162842">
    <property type="protein sequence ID" value="EPQ09779.1"/>
    <property type="molecule type" value="Genomic_DNA"/>
</dbReference>
<proteinExistence type="predicted"/>
<reference evidence="2 3" key="1">
    <citation type="journal article" date="2013" name="Nat. Commun.">
        <title>Genome analysis reveals insights into physiology and longevity of the Brandt's bat Myotis brandtii.</title>
        <authorList>
            <person name="Seim I."/>
            <person name="Fang X."/>
            <person name="Xiong Z."/>
            <person name="Lobanov A.V."/>
            <person name="Huang Z."/>
            <person name="Ma S."/>
            <person name="Feng Y."/>
            <person name="Turanov A.A."/>
            <person name="Zhu Y."/>
            <person name="Lenz T.L."/>
            <person name="Gerashchenko M.V."/>
            <person name="Fan D."/>
            <person name="Hee Yim S."/>
            <person name="Yao X."/>
            <person name="Jordan D."/>
            <person name="Xiong Y."/>
            <person name="Ma Y."/>
            <person name="Lyapunov A.N."/>
            <person name="Chen G."/>
            <person name="Kulakova O.I."/>
            <person name="Sun Y."/>
            <person name="Lee S.G."/>
            <person name="Bronson R.T."/>
            <person name="Moskalev A.A."/>
            <person name="Sunyaev S.R."/>
            <person name="Zhang G."/>
            <person name="Krogh A."/>
            <person name="Wang J."/>
            <person name="Gladyshev V.N."/>
        </authorList>
    </citation>
    <scope>NUCLEOTIDE SEQUENCE [LARGE SCALE GENOMIC DNA]</scope>
</reference>
<evidence type="ECO:0000313" key="2">
    <source>
        <dbReference type="EMBL" id="EPQ09779.1"/>
    </source>
</evidence>
<organism evidence="2 3">
    <name type="scientific">Myotis brandtii</name>
    <name type="common">Brandt's bat</name>
    <dbReference type="NCBI Taxonomy" id="109478"/>
    <lineage>
        <taxon>Eukaryota</taxon>
        <taxon>Metazoa</taxon>
        <taxon>Chordata</taxon>
        <taxon>Craniata</taxon>
        <taxon>Vertebrata</taxon>
        <taxon>Euteleostomi</taxon>
        <taxon>Mammalia</taxon>
        <taxon>Eutheria</taxon>
        <taxon>Laurasiatheria</taxon>
        <taxon>Chiroptera</taxon>
        <taxon>Yangochiroptera</taxon>
        <taxon>Vespertilionidae</taxon>
        <taxon>Myotis</taxon>
    </lineage>
</organism>
<keyword evidence="3" id="KW-1185">Reference proteome</keyword>
<evidence type="ECO:0000256" key="1">
    <source>
        <dbReference type="SAM" id="SignalP"/>
    </source>
</evidence>
<gene>
    <name evidence="2" type="ORF">D623_10010208</name>
</gene>
<dbReference type="AlphaFoldDB" id="S7MYT9"/>
<feature type="chain" id="PRO_5004543139" evidence="1">
    <location>
        <begin position="28"/>
        <end position="52"/>
    </location>
</feature>
<name>S7MYT9_MYOBR</name>
<dbReference type="Proteomes" id="UP000052978">
    <property type="component" value="Unassembled WGS sequence"/>
</dbReference>
<sequence length="52" mass="5683">MAACFRKTWRLSLGLLPGFRLASLLHALGSSRCCPHPSKDPSSHDLLNGHPE</sequence>
<protein>
    <submittedName>
        <fullName evidence="2">Uncharacterized protein</fullName>
    </submittedName>
</protein>
<evidence type="ECO:0000313" key="3">
    <source>
        <dbReference type="Proteomes" id="UP000052978"/>
    </source>
</evidence>
<accession>S7MYT9</accession>